<organism evidence="6 7">
    <name type="scientific">Acidicapsa dinghuensis</name>
    <dbReference type="NCBI Taxonomy" id="2218256"/>
    <lineage>
        <taxon>Bacteria</taxon>
        <taxon>Pseudomonadati</taxon>
        <taxon>Acidobacteriota</taxon>
        <taxon>Terriglobia</taxon>
        <taxon>Terriglobales</taxon>
        <taxon>Acidobacteriaceae</taxon>
        <taxon>Acidicapsa</taxon>
    </lineage>
</organism>
<keyword evidence="4" id="KW-0862">Zinc</keyword>
<evidence type="ECO:0000313" key="7">
    <source>
        <dbReference type="Proteomes" id="UP001596091"/>
    </source>
</evidence>
<keyword evidence="3" id="KW-0378">Hydrolase</keyword>
<feature type="domain" description="Peptidase M20 dimerisation" evidence="5">
    <location>
        <begin position="198"/>
        <end position="291"/>
    </location>
</feature>
<dbReference type="InterPro" id="IPR002933">
    <property type="entry name" value="Peptidase_M20"/>
</dbReference>
<proteinExistence type="predicted"/>
<dbReference type="PANTHER" id="PTHR43808:SF9">
    <property type="entry name" value="BLL0789 PROTEIN"/>
    <property type="match status" value="1"/>
</dbReference>
<dbReference type="PANTHER" id="PTHR43808">
    <property type="entry name" value="ACETYLORNITHINE DEACETYLASE"/>
    <property type="match status" value="1"/>
</dbReference>
<sequence>MASIPMRALLAGARRKQPGLLNLAKRLVLCESPSDSKPAVDACMDLAAAHAKTLGGRIKRHRQGNYGDVLELRFGPRNPAGRILLLGHLDTVWALGTFKTMPHRIAPDANGHQRLWGPGTLDMKVGVAMAFTAIELLIEAEALTATRTKQPAGTEIILLLNSEEEVGSPVSRPITESLAHECSAVYVLEPAQVLAYKTARKGTGNWRLTVHGVASHAGVDFTRGRSAILELARQLERISAFTDLKRGVTVNAGVIGGGTKSNVVPAEAWAEIDARIARNSDGRRIERKFAALKPTRNSGCTLTLEGGINRPPMERTRGTVQLFRRAQALAAELGHDFDPITHTQLEEASTGGASDGNFTSALGIPTLDGMGAVGEGAHATHESVLIDHLAPRTALLAAMLAE</sequence>
<evidence type="ECO:0000256" key="1">
    <source>
        <dbReference type="ARBA" id="ARBA00001947"/>
    </source>
</evidence>
<comment type="cofactor">
    <cofactor evidence="1">
        <name>Zn(2+)</name>
        <dbReference type="ChEBI" id="CHEBI:29105"/>
    </cofactor>
</comment>
<name>A0ABW1EK70_9BACT</name>
<dbReference type="RefSeq" id="WP_263342126.1">
    <property type="nucleotide sequence ID" value="NZ_JAGSYH010000009.1"/>
</dbReference>
<dbReference type="Gene3D" id="3.30.70.360">
    <property type="match status" value="1"/>
</dbReference>
<accession>A0ABW1EK70</accession>
<evidence type="ECO:0000256" key="4">
    <source>
        <dbReference type="ARBA" id="ARBA00022833"/>
    </source>
</evidence>
<dbReference type="PIRSF" id="PIRSF037238">
    <property type="entry name" value="Carboxypeptidase_G2"/>
    <property type="match status" value="1"/>
</dbReference>
<dbReference type="PROSITE" id="PS00758">
    <property type="entry name" value="ARGE_DAPE_CPG2_1"/>
    <property type="match status" value="1"/>
</dbReference>
<dbReference type="InterPro" id="IPR001261">
    <property type="entry name" value="ArgE/DapE_CS"/>
</dbReference>
<dbReference type="CDD" id="cd03885">
    <property type="entry name" value="M20_CPDG2"/>
    <property type="match status" value="1"/>
</dbReference>
<dbReference type="InterPro" id="IPR050072">
    <property type="entry name" value="Peptidase_M20A"/>
</dbReference>
<reference evidence="7" key="1">
    <citation type="journal article" date="2019" name="Int. J. Syst. Evol. Microbiol.">
        <title>The Global Catalogue of Microorganisms (GCM) 10K type strain sequencing project: providing services to taxonomists for standard genome sequencing and annotation.</title>
        <authorList>
            <consortium name="The Broad Institute Genomics Platform"/>
            <consortium name="The Broad Institute Genome Sequencing Center for Infectious Disease"/>
            <person name="Wu L."/>
            <person name="Ma J."/>
        </authorList>
    </citation>
    <scope>NUCLEOTIDE SEQUENCE [LARGE SCALE GENOMIC DNA]</scope>
    <source>
        <strain evidence="7">JCM 4087</strain>
    </source>
</reference>
<comment type="caution">
    <text evidence="6">The sequence shown here is derived from an EMBL/GenBank/DDBJ whole genome shotgun (WGS) entry which is preliminary data.</text>
</comment>
<dbReference type="SUPFAM" id="SSF55031">
    <property type="entry name" value="Bacterial exopeptidase dimerisation domain"/>
    <property type="match status" value="1"/>
</dbReference>
<dbReference type="InterPro" id="IPR017150">
    <property type="entry name" value="Pept_M20_glutamate_carboxypep"/>
</dbReference>
<dbReference type="Proteomes" id="UP001596091">
    <property type="component" value="Unassembled WGS sequence"/>
</dbReference>
<dbReference type="InterPro" id="IPR011650">
    <property type="entry name" value="Peptidase_M20_dimer"/>
</dbReference>
<dbReference type="Pfam" id="PF01546">
    <property type="entry name" value="Peptidase_M20"/>
    <property type="match status" value="1"/>
</dbReference>
<dbReference type="Gene3D" id="3.40.630.10">
    <property type="entry name" value="Zn peptidases"/>
    <property type="match status" value="1"/>
</dbReference>
<evidence type="ECO:0000259" key="5">
    <source>
        <dbReference type="Pfam" id="PF07687"/>
    </source>
</evidence>
<dbReference type="Pfam" id="PF07687">
    <property type="entry name" value="M20_dimer"/>
    <property type="match status" value="1"/>
</dbReference>
<evidence type="ECO:0000313" key="6">
    <source>
        <dbReference type="EMBL" id="MFC5864390.1"/>
    </source>
</evidence>
<evidence type="ECO:0000256" key="3">
    <source>
        <dbReference type="ARBA" id="ARBA00022801"/>
    </source>
</evidence>
<keyword evidence="2" id="KW-0479">Metal-binding</keyword>
<evidence type="ECO:0000256" key="2">
    <source>
        <dbReference type="ARBA" id="ARBA00022723"/>
    </source>
</evidence>
<dbReference type="EMBL" id="JBHSPH010000009">
    <property type="protein sequence ID" value="MFC5864390.1"/>
    <property type="molecule type" value="Genomic_DNA"/>
</dbReference>
<protein>
    <submittedName>
        <fullName evidence="6">M20 family metallopeptidase</fullName>
    </submittedName>
</protein>
<dbReference type="InterPro" id="IPR036264">
    <property type="entry name" value="Bact_exopeptidase_dim_dom"/>
</dbReference>
<keyword evidence="7" id="KW-1185">Reference proteome</keyword>
<gene>
    <name evidence="6" type="ORF">ACFPT7_18940</name>
</gene>
<dbReference type="SUPFAM" id="SSF53187">
    <property type="entry name" value="Zn-dependent exopeptidases"/>
    <property type="match status" value="1"/>
</dbReference>